<accession>A0A8H3HTC3</accession>
<sequence length="199" mass="22527">MGPHPSLEHVYLDGIRIHKAYRREYRSFRDLAVIWPNVRTLSMPSQHATLRELEDFATLPSLSHLTVKLNLRGSYFPGNPDFKTAPLRMLTSSGPVRLSPIYEDLSRSAGALLRLFPFLQGVSWSDDDPTRERLARFFNSEMLRFHKQFALNDSPEDIQLSVACSRGIKEKQTSLGYIIGGLIQAELDSDSDSNSESES</sequence>
<name>A0A8H3HTC3_9AGAM</name>
<dbReference type="Proteomes" id="UP000663827">
    <property type="component" value="Unassembled WGS sequence"/>
</dbReference>
<protein>
    <submittedName>
        <fullName evidence="1">Uncharacterized protein</fullName>
    </submittedName>
</protein>
<comment type="caution">
    <text evidence="1">The sequence shown here is derived from an EMBL/GenBank/DDBJ whole genome shotgun (WGS) entry which is preliminary data.</text>
</comment>
<evidence type="ECO:0000313" key="2">
    <source>
        <dbReference type="Proteomes" id="UP000663827"/>
    </source>
</evidence>
<proteinExistence type="predicted"/>
<dbReference type="EMBL" id="CAJNJQ010006203">
    <property type="protein sequence ID" value="CAE7223793.1"/>
    <property type="molecule type" value="Genomic_DNA"/>
</dbReference>
<dbReference type="AlphaFoldDB" id="A0A8H3HTC3"/>
<evidence type="ECO:0000313" key="1">
    <source>
        <dbReference type="EMBL" id="CAE7223793.1"/>
    </source>
</evidence>
<organism evidence="1 2">
    <name type="scientific">Rhizoctonia solani</name>
    <dbReference type="NCBI Taxonomy" id="456999"/>
    <lineage>
        <taxon>Eukaryota</taxon>
        <taxon>Fungi</taxon>
        <taxon>Dikarya</taxon>
        <taxon>Basidiomycota</taxon>
        <taxon>Agaricomycotina</taxon>
        <taxon>Agaricomycetes</taxon>
        <taxon>Cantharellales</taxon>
        <taxon>Ceratobasidiaceae</taxon>
        <taxon>Rhizoctonia</taxon>
    </lineage>
</organism>
<reference evidence="1" key="1">
    <citation type="submission" date="2021-01" db="EMBL/GenBank/DDBJ databases">
        <authorList>
            <person name="Kaushik A."/>
        </authorList>
    </citation>
    <scope>NUCLEOTIDE SEQUENCE</scope>
    <source>
        <strain evidence="1">AG5</strain>
    </source>
</reference>
<gene>
    <name evidence="1" type="ORF">RDB_LOCUS170913</name>
</gene>